<evidence type="ECO:0000313" key="2">
    <source>
        <dbReference type="Proteomes" id="UP000199226"/>
    </source>
</evidence>
<proteinExistence type="predicted"/>
<accession>A0A1G9NIZ2</accession>
<keyword evidence="2" id="KW-1185">Reference proteome</keyword>
<name>A0A1G9NIZ2_9SPHI</name>
<dbReference type="AlphaFoldDB" id="A0A1G9NIZ2"/>
<protein>
    <submittedName>
        <fullName evidence="1">Uncharacterized protein</fullName>
    </submittedName>
</protein>
<evidence type="ECO:0000313" key="1">
    <source>
        <dbReference type="EMBL" id="SDL85967.1"/>
    </source>
</evidence>
<gene>
    <name evidence="1" type="ORF">SAMN05421813_10339</name>
</gene>
<dbReference type="Proteomes" id="UP000199226">
    <property type="component" value="Unassembled WGS sequence"/>
</dbReference>
<organism evidence="1 2">
    <name type="scientific">Daejeonella rubra</name>
    <dbReference type="NCBI Taxonomy" id="990371"/>
    <lineage>
        <taxon>Bacteria</taxon>
        <taxon>Pseudomonadati</taxon>
        <taxon>Bacteroidota</taxon>
        <taxon>Sphingobacteriia</taxon>
        <taxon>Sphingobacteriales</taxon>
        <taxon>Sphingobacteriaceae</taxon>
        <taxon>Daejeonella</taxon>
    </lineage>
</organism>
<dbReference type="EMBL" id="FNHH01000003">
    <property type="protein sequence ID" value="SDL85967.1"/>
    <property type="molecule type" value="Genomic_DNA"/>
</dbReference>
<sequence length="36" mass="4108">MGTLRLRTPISYYGGKQKHWSGSKEKTGAYMKMEGE</sequence>
<reference evidence="2" key="1">
    <citation type="submission" date="2016-10" db="EMBL/GenBank/DDBJ databases">
        <authorList>
            <person name="Varghese N."/>
            <person name="Submissions S."/>
        </authorList>
    </citation>
    <scope>NUCLEOTIDE SEQUENCE [LARGE SCALE GENOMIC DNA]</scope>
    <source>
        <strain evidence="2">DSM 24536</strain>
    </source>
</reference>